<dbReference type="Proteomes" id="UP000232323">
    <property type="component" value="Unassembled WGS sequence"/>
</dbReference>
<reference evidence="1 2" key="1">
    <citation type="submission" date="2017-08" db="EMBL/GenBank/DDBJ databases">
        <title>Acidophilic green algal genome provides insights into adaptation to an acidic environment.</title>
        <authorList>
            <person name="Hirooka S."/>
            <person name="Hirose Y."/>
            <person name="Kanesaki Y."/>
            <person name="Higuchi S."/>
            <person name="Fujiwara T."/>
            <person name="Onuma R."/>
            <person name="Era A."/>
            <person name="Ohbayashi R."/>
            <person name="Uzuka A."/>
            <person name="Nozaki H."/>
            <person name="Yoshikawa H."/>
            <person name="Miyagishima S.Y."/>
        </authorList>
    </citation>
    <scope>NUCLEOTIDE SEQUENCE [LARGE SCALE GENOMIC DNA]</scope>
    <source>
        <strain evidence="1 2">NIES-2499</strain>
    </source>
</reference>
<evidence type="ECO:0000313" key="1">
    <source>
        <dbReference type="EMBL" id="GAX78196.1"/>
    </source>
</evidence>
<sequence>MTTAYSCVCQVDLTFKYPVTLHRSSSYIMLEKEQSQNSFSPVRMVRKLSERKRSATLDSSVTDQKLQFASQASVYGIVAESNANASYKSLLPSEIDTGPAASPDEEIINKALMAPRRTDAGPATPEAGVDECRNMIESLHSNDPGGRGVRVNAGMLLWIHRLNKCFMGARSYSHGCELANRAVQHHWPLVKTESVGSGTIGRGVDATAAPPGTQGSGQIIAGAVVSALVSLVASGEPHVILVINCLIFLAIAKEAVYQMNLAGLVPLLAGQLRHKLLLEDQLVEACQSLLVTLVQADVRDPQHPVIHQHMECLLTTCALFLNANEAAATSTLLDLEVTQEQQQQQQHLPETSHQYRCVKQAVQLLSELACTHEGAECIKSSPKLQGAAVRFLDKPSEIFSDLQRKLRQILKLTEVLHIKPAK</sequence>
<accession>A0A250X574</accession>
<organism evidence="1 2">
    <name type="scientific">Chlamydomonas eustigma</name>
    <dbReference type="NCBI Taxonomy" id="1157962"/>
    <lineage>
        <taxon>Eukaryota</taxon>
        <taxon>Viridiplantae</taxon>
        <taxon>Chlorophyta</taxon>
        <taxon>core chlorophytes</taxon>
        <taxon>Chlorophyceae</taxon>
        <taxon>CS clade</taxon>
        <taxon>Chlamydomonadales</taxon>
        <taxon>Chlamydomonadaceae</taxon>
        <taxon>Chlamydomonas</taxon>
    </lineage>
</organism>
<comment type="caution">
    <text evidence="1">The sequence shown here is derived from an EMBL/GenBank/DDBJ whole genome shotgun (WGS) entry which is preliminary data.</text>
</comment>
<protein>
    <submittedName>
        <fullName evidence="1">Uncharacterized protein</fullName>
    </submittedName>
</protein>
<name>A0A250X574_9CHLO</name>
<dbReference type="EMBL" id="BEGY01000030">
    <property type="protein sequence ID" value="GAX78196.1"/>
    <property type="molecule type" value="Genomic_DNA"/>
</dbReference>
<gene>
    <name evidence="1" type="ORF">CEUSTIGMA_g5638.t1</name>
</gene>
<keyword evidence="2" id="KW-1185">Reference proteome</keyword>
<dbReference type="AlphaFoldDB" id="A0A250X574"/>
<proteinExistence type="predicted"/>
<evidence type="ECO:0000313" key="2">
    <source>
        <dbReference type="Proteomes" id="UP000232323"/>
    </source>
</evidence>